<name>A0A7F5RDZ5_AGRPL</name>
<dbReference type="InParanoid" id="A0A7F5RDZ5"/>
<dbReference type="PANTHER" id="PTHR13542">
    <property type="entry name" value="LSM12 HOMOLOG"/>
    <property type="match status" value="1"/>
</dbReference>
<feature type="domain" description="AD" evidence="1">
    <location>
        <begin position="32"/>
        <end position="131"/>
    </location>
</feature>
<dbReference type="CTD" id="407986"/>
<evidence type="ECO:0000259" key="1">
    <source>
        <dbReference type="PROSITE" id="PS52001"/>
    </source>
</evidence>
<keyword evidence="2" id="KW-1185">Reference proteome</keyword>
<gene>
    <name evidence="3" type="primary">LOC108744137</name>
</gene>
<dbReference type="PROSITE" id="PS52001">
    <property type="entry name" value="AD"/>
    <property type="match status" value="1"/>
</dbReference>
<dbReference type="AlphaFoldDB" id="A0A7F5RDZ5"/>
<reference evidence="3" key="1">
    <citation type="submission" date="2025-08" db="UniProtKB">
        <authorList>
            <consortium name="RefSeq"/>
        </authorList>
    </citation>
    <scope>IDENTIFICATION</scope>
    <source>
        <tissue evidence="3">Entire body</tissue>
    </source>
</reference>
<evidence type="ECO:0000313" key="2">
    <source>
        <dbReference type="Proteomes" id="UP000192223"/>
    </source>
</evidence>
<dbReference type="Pfam" id="PF09793">
    <property type="entry name" value="AD"/>
    <property type="match status" value="1"/>
</dbReference>
<dbReference type="InterPro" id="IPR039683">
    <property type="entry name" value="Lsm12-like"/>
</dbReference>
<evidence type="ECO:0000313" key="3">
    <source>
        <dbReference type="RefSeq" id="XP_025834204.1"/>
    </source>
</evidence>
<sequence>MMGLNDVHFINLSLVSELQVKKEVTSIPEIPQSLNLQRINSRIRNQVDEKKRLLTSMSSSVTPEGQRLFVTIGKTIKDIRWRNTDIVVWDQQVGCVVITPPYQLEDIQGNSNSMEYSYIRKVVEKHMKDTTLNSSQNQQVIQHNSNSQ</sequence>
<dbReference type="SMART" id="SM00995">
    <property type="entry name" value="AD"/>
    <property type="match status" value="1"/>
</dbReference>
<dbReference type="InterPro" id="IPR047574">
    <property type="entry name" value="AD"/>
</dbReference>
<protein>
    <submittedName>
        <fullName evidence="3">Protein LSM12 homolog A</fullName>
    </submittedName>
</protein>
<organism evidence="2 3">
    <name type="scientific">Agrilus planipennis</name>
    <name type="common">Emerald ash borer</name>
    <name type="synonym">Agrilus marcopoli</name>
    <dbReference type="NCBI Taxonomy" id="224129"/>
    <lineage>
        <taxon>Eukaryota</taxon>
        <taxon>Metazoa</taxon>
        <taxon>Ecdysozoa</taxon>
        <taxon>Arthropoda</taxon>
        <taxon>Hexapoda</taxon>
        <taxon>Insecta</taxon>
        <taxon>Pterygota</taxon>
        <taxon>Neoptera</taxon>
        <taxon>Endopterygota</taxon>
        <taxon>Coleoptera</taxon>
        <taxon>Polyphaga</taxon>
        <taxon>Elateriformia</taxon>
        <taxon>Buprestoidea</taxon>
        <taxon>Buprestidae</taxon>
        <taxon>Agrilinae</taxon>
        <taxon>Agrilus</taxon>
    </lineage>
</organism>
<dbReference type="InterPro" id="IPR019181">
    <property type="entry name" value="LSM12_ABD"/>
</dbReference>
<dbReference type="RefSeq" id="XP_025834204.1">
    <property type="nucleotide sequence ID" value="XM_025978419.1"/>
</dbReference>
<accession>A0A7F5RDZ5</accession>
<dbReference type="OrthoDB" id="1057137at2759"/>
<proteinExistence type="predicted"/>
<dbReference type="GeneID" id="108744137"/>
<dbReference type="KEGG" id="apln:108744137"/>
<dbReference type="FunCoup" id="A0A7F5RDZ5">
    <property type="interactions" value="1989"/>
</dbReference>
<dbReference type="Proteomes" id="UP000192223">
    <property type="component" value="Unplaced"/>
</dbReference>